<name>A0A8H6KZL5_9LECA</name>
<evidence type="ECO:0000313" key="9">
    <source>
        <dbReference type="Proteomes" id="UP000593566"/>
    </source>
</evidence>
<feature type="transmembrane region" description="Helical" evidence="7">
    <location>
        <begin position="206"/>
        <end position="229"/>
    </location>
</feature>
<feature type="transmembrane region" description="Helical" evidence="7">
    <location>
        <begin position="180"/>
        <end position="199"/>
    </location>
</feature>
<evidence type="ECO:0000313" key="8">
    <source>
        <dbReference type="EMBL" id="KAF6230038.1"/>
    </source>
</evidence>
<dbReference type="Proteomes" id="UP000593566">
    <property type="component" value="Unassembled WGS sequence"/>
</dbReference>
<dbReference type="GO" id="GO:0016020">
    <property type="term" value="C:membrane"/>
    <property type="evidence" value="ECO:0007669"/>
    <property type="project" value="UniProtKB-SubCell"/>
</dbReference>
<feature type="compositionally biased region" description="Polar residues" evidence="6">
    <location>
        <begin position="559"/>
        <end position="575"/>
    </location>
</feature>
<feature type="transmembrane region" description="Helical" evidence="7">
    <location>
        <begin position="290"/>
        <end position="311"/>
    </location>
</feature>
<feature type="transmembrane region" description="Helical" evidence="7">
    <location>
        <begin position="53"/>
        <end position="79"/>
    </location>
</feature>
<evidence type="ECO:0008006" key="10">
    <source>
        <dbReference type="Google" id="ProtNLM"/>
    </source>
</evidence>
<dbReference type="AlphaFoldDB" id="A0A8H6KZL5"/>
<dbReference type="EMBL" id="JACCJB010000002">
    <property type="protein sequence ID" value="KAF6230038.1"/>
    <property type="molecule type" value="Genomic_DNA"/>
</dbReference>
<dbReference type="GeneID" id="59332784"/>
<gene>
    <name evidence="8" type="ORF">HO133_004376</name>
</gene>
<keyword evidence="9" id="KW-1185">Reference proteome</keyword>
<feature type="compositionally biased region" description="Polar residues" evidence="6">
    <location>
        <begin position="582"/>
        <end position="593"/>
    </location>
</feature>
<feature type="region of interest" description="Disordered" evidence="6">
    <location>
        <begin position="549"/>
        <end position="661"/>
    </location>
</feature>
<dbReference type="Gene3D" id="1.20.1740.10">
    <property type="entry name" value="Amino acid/polyamine transporter I"/>
    <property type="match status" value="1"/>
</dbReference>
<evidence type="ECO:0000256" key="6">
    <source>
        <dbReference type="SAM" id="MobiDB-lite"/>
    </source>
</evidence>
<keyword evidence="5 7" id="KW-0472">Membrane</keyword>
<organism evidence="8 9">
    <name type="scientific">Letharia lupina</name>
    <dbReference type="NCBI Taxonomy" id="560253"/>
    <lineage>
        <taxon>Eukaryota</taxon>
        <taxon>Fungi</taxon>
        <taxon>Dikarya</taxon>
        <taxon>Ascomycota</taxon>
        <taxon>Pezizomycotina</taxon>
        <taxon>Lecanoromycetes</taxon>
        <taxon>OSLEUM clade</taxon>
        <taxon>Lecanoromycetidae</taxon>
        <taxon>Lecanorales</taxon>
        <taxon>Lecanorineae</taxon>
        <taxon>Parmeliaceae</taxon>
        <taxon>Letharia</taxon>
    </lineage>
</organism>
<feature type="transmembrane region" description="Helical" evidence="7">
    <location>
        <begin position="415"/>
        <end position="436"/>
    </location>
</feature>
<comment type="subcellular location">
    <subcellularLocation>
        <location evidence="1">Membrane</location>
        <topology evidence="1">Multi-pass membrane protein</topology>
    </subcellularLocation>
</comment>
<evidence type="ECO:0000256" key="1">
    <source>
        <dbReference type="ARBA" id="ARBA00004141"/>
    </source>
</evidence>
<keyword evidence="4 7" id="KW-1133">Transmembrane helix</keyword>
<dbReference type="PANTHER" id="PTHR45649">
    <property type="entry name" value="AMINO-ACID PERMEASE BAT1"/>
    <property type="match status" value="1"/>
</dbReference>
<evidence type="ECO:0000256" key="3">
    <source>
        <dbReference type="ARBA" id="ARBA00022692"/>
    </source>
</evidence>
<proteinExistence type="predicted"/>
<feature type="transmembrane region" description="Helical" evidence="7">
    <location>
        <begin position="387"/>
        <end position="409"/>
    </location>
</feature>
<reference evidence="8 9" key="1">
    <citation type="journal article" date="2020" name="Genomics">
        <title>Complete, high-quality genomes from long-read metagenomic sequencing of two wolf lichen thalli reveals enigmatic genome architecture.</title>
        <authorList>
            <person name="McKenzie S.K."/>
            <person name="Walston R.F."/>
            <person name="Allen J.L."/>
        </authorList>
    </citation>
    <scope>NUCLEOTIDE SEQUENCE [LARGE SCALE GENOMIC DNA]</scope>
    <source>
        <strain evidence="8">WasteWater1</strain>
    </source>
</reference>
<feature type="transmembrane region" description="Helical" evidence="7">
    <location>
        <begin position="132"/>
        <end position="160"/>
    </location>
</feature>
<dbReference type="RefSeq" id="XP_037157295.1">
    <property type="nucleotide sequence ID" value="XM_037295294.1"/>
</dbReference>
<comment type="caution">
    <text evidence="8">The sequence shown here is derived from an EMBL/GenBank/DDBJ whole genome shotgun (WGS) entry which is preliminary data.</text>
</comment>
<dbReference type="PANTHER" id="PTHR45649:SF1">
    <property type="entry name" value="TRANSPORTER, PUTATIVE (EUROFUNG)-RELATED"/>
    <property type="match status" value="1"/>
</dbReference>
<feature type="transmembrane region" description="Helical" evidence="7">
    <location>
        <begin position="457"/>
        <end position="476"/>
    </location>
</feature>
<feature type="compositionally biased region" description="Basic and acidic residues" evidence="6">
    <location>
        <begin position="549"/>
        <end position="558"/>
    </location>
</feature>
<dbReference type="Pfam" id="PF13520">
    <property type="entry name" value="AA_permease_2"/>
    <property type="match status" value="1"/>
</dbReference>
<feature type="transmembrane region" description="Helical" evidence="7">
    <location>
        <begin position="85"/>
        <end position="111"/>
    </location>
</feature>
<evidence type="ECO:0000256" key="5">
    <source>
        <dbReference type="ARBA" id="ARBA00023136"/>
    </source>
</evidence>
<dbReference type="InterPro" id="IPR002293">
    <property type="entry name" value="AA/rel_permease1"/>
</dbReference>
<keyword evidence="2" id="KW-0813">Transport</keyword>
<feature type="transmembrane region" description="Helical" evidence="7">
    <location>
        <begin position="337"/>
        <end position="358"/>
    </location>
</feature>
<feature type="compositionally biased region" description="Low complexity" evidence="6">
    <location>
        <begin position="594"/>
        <end position="604"/>
    </location>
</feature>
<evidence type="ECO:0000256" key="2">
    <source>
        <dbReference type="ARBA" id="ARBA00022448"/>
    </source>
</evidence>
<accession>A0A8H6KZL5</accession>
<evidence type="ECO:0000256" key="7">
    <source>
        <dbReference type="SAM" id="Phobius"/>
    </source>
</evidence>
<keyword evidence="3 7" id="KW-0812">Transmembrane</keyword>
<dbReference type="GO" id="GO:0022857">
    <property type="term" value="F:transmembrane transporter activity"/>
    <property type="evidence" value="ECO:0007669"/>
    <property type="project" value="InterPro"/>
</dbReference>
<sequence>MNEGHNTMDIREPFTAKEGLHDGFPTAEANGDRDEHDLAVFGKRQQLKRNFGFISMVGLTCTLMATWEGLFSVFIFGFSNGGPAGLVYGFIVCWIGTIGLNCSLAEMASAVPLAGGQYSMVSEYAPPGASRYLSYITGWLTCLGWQSATASSAYLGGTMIQGLIVLNNPTYVPQRWQSTLLFYAIILVSLFFNTFLVAFLPKIEGLILVIHVGGFFGVLIPLVCTAPHGSASEVFGQFENGGGWSTQGLSFFVGIVTGVYSFLGADGACHMAEEIPNASTVVPRTMIATTILNGVLGFAALMAILFCAGNVDNAEMSPTGYPFIEIFYQATNSNGGATAMVCVILALVFFATISLIATASRMTWAFARDNGLPGSNWLSKVEPRSALPLYSIGITVIISLLLALINIGSSTAFDAIISLSVMSVLASYMMPIILILRRRFLNQSIRYGPWKLGRWGALANIVGLVYATIAFFFSFWPETAKVTAVDMNWACLPHPLHTTYLHFYSAVSSEAIGRLTHNLSPVKIHLLEQAKVSYQAAASSLPQADVAHDYHGQSDADTRSTCSTPSDEGSDSWSGNPPRPRGSSQHGHPTPNTSSLSSIDSDGSPQAGTKFRPSPLRIRKIPSFRDELTDSGDDEQSVSACLHPHSPPQQRRASTAQSDSRPTSITFSVSVDSWLQARSYERYNNRLAAFAEVIANHISTIDILIQKTRGVQSARYFTKRLASHGEDEESRAANLRFRVARLKASGWKMERFAAERYQELCARALAEL</sequence>
<protein>
    <recommendedName>
        <fullName evidence="10">Amino acid transporter</fullName>
    </recommendedName>
</protein>
<feature type="compositionally biased region" description="Polar residues" evidence="6">
    <location>
        <begin position="648"/>
        <end position="661"/>
    </location>
</feature>
<feature type="transmembrane region" description="Helical" evidence="7">
    <location>
        <begin position="249"/>
        <end position="269"/>
    </location>
</feature>
<evidence type="ECO:0000256" key="4">
    <source>
        <dbReference type="ARBA" id="ARBA00022989"/>
    </source>
</evidence>